<proteinExistence type="predicted"/>
<comment type="caution">
    <text evidence="1">The sequence shown here is derived from an EMBL/GenBank/DDBJ whole genome shotgun (WGS) entry which is preliminary data.</text>
</comment>
<dbReference type="EMBL" id="JAGIZQ010000002">
    <property type="protein sequence ID" value="KAH6640436.1"/>
    <property type="molecule type" value="Genomic_DNA"/>
</dbReference>
<evidence type="ECO:0000313" key="2">
    <source>
        <dbReference type="Proteomes" id="UP000724584"/>
    </source>
</evidence>
<reference evidence="1 2" key="1">
    <citation type="journal article" date="2021" name="Nat. Commun.">
        <title>Genetic determinants of endophytism in the Arabidopsis root mycobiome.</title>
        <authorList>
            <person name="Mesny F."/>
            <person name="Miyauchi S."/>
            <person name="Thiergart T."/>
            <person name="Pickel B."/>
            <person name="Atanasova L."/>
            <person name="Karlsson M."/>
            <person name="Huettel B."/>
            <person name="Barry K.W."/>
            <person name="Haridas S."/>
            <person name="Chen C."/>
            <person name="Bauer D."/>
            <person name="Andreopoulos W."/>
            <person name="Pangilinan J."/>
            <person name="LaButti K."/>
            <person name="Riley R."/>
            <person name="Lipzen A."/>
            <person name="Clum A."/>
            <person name="Drula E."/>
            <person name="Henrissat B."/>
            <person name="Kohler A."/>
            <person name="Grigoriev I.V."/>
            <person name="Martin F.M."/>
            <person name="Hacquard S."/>
        </authorList>
    </citation>
    <scope>NUCLEOTIDE SEQUENCE [LARGE SCALE GENOMIC DNA]</scope>
    <source>
        <strain evidence="1 2">MPI-SDFR-AT-0079</strain>
    </source>
</reference>
<accession>A0ACB7PIB6</accession>
<evidence type="ECO:0000313" key="1">
    <source>
        <dbReference type="EMBL" id="KAH6640436.1"/>
    </source>
</evidence>
<organism evidence="1 2">
    <name type="scientific">Chaetomium tenue</name>
    <dbReference type="NCBI Taxonomy" id="1854479"/>
    <lineage>
        <taxon>Eukaryota</taxon>
        <taxon>Fungi</taxon>
        <taxon>Dikarya</taxon>
        <taxon>Ascomycota</taxon>
        <taxon>Pezizomycotina</taxon>
        <taxon>Sordariomycetes</taxon>
        <taxon>Sordariomycetidae</taxon>
        <taxon>Sordariales</taxon>
        <taxon>Chaetomiaceae</taxon>
        <taxon>Chaetomium</taxon>
    </lineage>
</organism>
<name>A0ACB7PIB6_9PEZI</name>
<protein>
    <submittedName>
        <fullName evidence="1">Uncharacterized protein</fullName>
    </submittedName>
</protein>
<dbReference type="Proteomes" id="UP000724584">
    <property type="component" value="Unassembled WGS sequence"/>
</dbReference>
<gene>
    <name evidence="1" type="ORF">F5144DRAFT_599134</name>
</gene>
<sequence>MTATNSRIIRLLQGKARYLMTATPALNRIEDVKSFGSLEICQPKGKYIAPQSFTRTREEISTIKHKVKQRTDPTMDRASDRAIIEDPRKCFWLLYNWALGLGLIKLPDKEDFTTRYESDLVYREIMNCLLIKRSAQTPLDLPNGKKCYPRDEMPAHRVKVEELGHADKTMAVNVATVVTELLRNLNNTSDILNDYIQSIGNRDKLNNEYLEGIGGRDEL</sequence>
<keyword evidence="2" id="KW-1185">Reference proteome</keyword>